<dbReference type="Proteomes" id="UP000837857">
    <property type="component" value="Chromosome 8"/>
</dbReference>
<feature type="compositionally biased region" description="Basic and acidic residues" evidence="1">
    <location>
        <begin position="8"/>
        <end position="20"/>
    </location>
</feature>
<reference evidence="2" key="1">
    <citation type="submission" date="2022-03" db="EMBL/GenBank/DDBJ databases">
        <authorList>
            <person name="Martin H S."/>
        </authorList>
    </citation>
    <scope>NUCLEOTIDE SEQUENCE</scope>
</reference>
<evidence type="ECO:0000256" key="1">
    <source>
        <dbReference type="SAM" id="MobiDB-lite"/>
    </source>
</evidence>
<evidence type="ECO:0000313" key="2">
    <source>
        <dbReference type="EMBL" id="CAH2075181.1"/>
    </source>
</evidence>
<organism evidence="2 3">
    <name type="scientific">Iphiclides podalirius</name>
    <name type="common">scarce swallowtail</name>
    <dbReference type="NCBI Taxonomy" id="110791"/>
    <lineage>
        <taxon>Eukaryota</taxon>
        <taxon>Metazoa</taxon>
        <taxon>Ecdysozoa</taxon>
        <taxon>Arthropoda</taxon>
        <taxon>Hexapoda</taxon>
        <taxon>Insecta</taxon>
        <taxon>Pterygota</taxon>
        <taxon>Neoptera</taxon>
        <taxon>Endopterygota</taxon>
        <taxon>Lepidoptera</taxon>
        <taxon>Glossata</taxon>
        <taxon>Ditrysia</taxon>
        <taxon>Papilionoidea</taxon>
        <taxon>Papilionidae</taxon>
        <taxon>Papilioninae</taxon>
        <taxon>Iphiclides</taxon>
    </lineage>
</organism>
<name>A0ABN8J3C2_9NEOP</name>
<keyword evidence="3" id="KW-1185">Reference proteome</keyword>
<dbReference type="EMBL" id="OW152820">
    <property type="protein sequence ID" value="CAH2075181.1"/>
    <property type="molecule type" value="Genomic_DNA"/>
</dbReference>
<feature type="region of interest" description="Disordered" evidence="1">
    <location>
        <begin position="1"/>
        <end position="31"/>
    </location>
</feature>
<accession>A0ABN8J3C2</accession>
<proteinExistence type="predicted"/>
<gene>
    <name evidence="2" type="ORF">IPOD504_LOCUS16567</name>
</gene>
<sequence>MRAFSKMDCARDENENEKGTRRTITGAMNRPLWPICSKGKGELRIRRGPEARVNHPGRRPVTFPAIVSTPRKIALRYRRERADNTDAQRLRRRSGHNARHLSEHGDINYGNAYVSETPLLESSASEARPRR</sequence>
<protein>
    <submittedName>
        <fullName evidence="2">Uncharacterized protein</fullName>
    </submittedName>
</protein>
<feature type="non-terminal residue" evidence="2">
    <location>
        <position position="131"/>
    </location>
</feature>
<feature type="region of interest" description="Disordered" evidence="1">
    <location>
        <begin position="91"/>
        <end position="110"/>
    </location>
</feature>
<evidence type="ECO:0000313" key="3">
    <source>
        <dbReference type="Proteomes" id="UP000837857"/>
    </source>
</evidence>